<evidence type="ECO:0000313" key="2">
    <source>
        <dbReference type="Proteomes" id="UP001519460"/>
    </source>
</evidence>
<reference evidence="1 2" key="1">
    <citation type="journal article" date="2023" name="Sci. Data">
        <title>Genome assembly of the Korean intertidal mud-creeper Batillaria attramentaria.</title>
        <authorList>
            <person name="Patra A.K."/>
            <person name="Ho P.T."/>
            <person name="Jun S."/>
            <person name="Lee S.J."/>
            <person name="Kim Y."/>
            <person name="Won Y.J."/>
        </authorList>
    </citation>
    <scope>NUCLEOTIDE SEQUENCE [LARGE SCALE GENOMIC DNA]</scope>
    <source>
        <strain evidence="1">Wonlab-2016</strain>
    </source>
</reference>
<comment type="caution">
    <text evidence="1">The sequence shown here is derived from an EMBL/GenBank/DDBJ whole genome shotgun (WGS) entry which is preliminary data.</text>
</comment>
<dbReference type="AlphaFoldDB" id="A0ABD0M7J8"/>
<gene>
    <name evidence="1" type="ORF">BaRGS_00001251</name>
</gene>
<organism evidence="1 2">
    <name type="scientific">Batillaria attramentaria</name>
    <dbReference type="NCBI Taxonomy" id="370345"/>
    <lineage>
        <taxon>Eukaryota</taxon>
        <taxon>Metazoa</taxon>
        <taxon>Spiralia</taxon>
        <taxon>Lophotrochozoa</taxon>
        <taxon>Mollusca</taxon>
        <taxon>Gastropoda</taxon>
        <taxon>Caenogastropoda</taxon>
        <taxon>Sorbeoconcha</taxon>
        <taxon>Cerithioidea</taxon>
        <taxon>Batillariidae</taxon>
        <taxon>Batillaria</taxon>
    </lineage>
</organism>
<dbReference type="EMBL" id="JACVVK020000004">
    <property type="protein sequence ID" value="KAK7507316.1"/>
    <property type="molecule type" value="Genomic_DNA"/>
</dbReference>
<accession>A0ABD0M7J8</accession>
<protein>
    <submittedName>
        <fullName evidence="1">Uncharacterized protein</fullName>
    </submittedName>
</protein>
<name>A0ABD0M7J8_9CAEN</name>
<sequence>MIIDNYVVHYSPRHTYTCFGAFLNCCDVLSVTRASRTLALESVSYCNLLKTRDCSFSGASLAYDVLPEICWEKPKH</sequence>
<keyword evidence="2" id="KW-1185">Reference proteome</keyword>
<dbReference type="Proteomes" id="UP001519460">
    <property type="component" value="Unassembled WGS sequence"/>
</dbReference>
<evidence type="ECO:0000313" key="1">
    <source>
        <dbReference type="EMBL" id="KAK7507316.1"/>
    </source>
</evidence>
<proteinExistence type="predicted"/>